<accession>A0AAD4Z728</accession>
<keyword evidence="2" id="KW-1185">Reference proteome</keyword>
<evidence type="ECO:0000313" key="2">
    <source>
        <dbReference type="Proteomes" id="UP001054821"/>
    </source>
</evidence>
<organism evidence="1 2">
    <name type="scientific">Prunus dulcis</name>
    <name type="common">Almond</name>
    <name type="synonym">Amygdalus dulcis</name>
    <dbReference type="NCBI Taxonomy" id="3755"/>
    <lineage>
        <taxon>Eukaryota</taxon>
        <taxon>Viridiplantae</taxon>
        <taxon>Streptophyta</taxon>
        <taxon>Embryophyta</taxon>
        <taxon>Tracheophyta</taxon>
        <taxon>Spermatophyta</taxon>
        <taxon>Magnoliopsida</taxon>
        <taxon>eudicotyledons</taxon>
        <taxon>Gunneridae</taxon>
        <taxon>Pentapetalae</taxon>
        <taxon>rosids</taxon>
        <taxon>fabids</taxon>
        <taxon>Rosales</taxon>
        <taxon>Rosaceae</taxon>
        <taxon>Amygdaloideae</taxon>
        <taxon>Amygdaleae</taxon>
        <taxon>Prunus</taxon>
    </lineage>
</organism>
<reference evidence="1 2" key="1">
    <citation type="journal article" date="2022" name="G3 (Bethesda)">
        <title>Whole-genome sequence and methylome profiling of the almond [Prunus dulcis (Mill.) D.A. Webb] cultivar 'Nonpareil'.</title>
        <authorList>
            <person name="D'Amico-Willman K.M."/>
            <person name="Ouma W.Z."/>
            <person name="Meulia T."/>
            <person name="Sideli G.M."/>
            <person name="Gradziel T.M."/>
            <person name="Fresnedo-Ramirez J."/>
        </authorList>
    </citation>
    <scope>NUCLEOTIDE SEQUENCE [LARGE SCALE GENOMIC DNA]</scope>
    <source>
        <strain evidence="1">Clone GOH B32 T37-40</strain>
    </source>
</reference>
<name>A0AAD4Z728_PRUDU</name>
<comment type="caution">
    <text evidence="1">The sequence shown here is derived from an EMBL/GenBank/DDBJ whole genome shotgun (WGS) entry which is preliminary data.</text>
</comment>
<evidence type="ECO:0000313" key="1">
    <source>
        <dbReference type="EMBL" id="KAI5334914.1"/>
    </source>
</evidence>
<dbReference type="EMBL" id="JAJFAZ020000004">
    <property type="protein sequence ID" value="KAI5334914.1"/>
    <property type="molecule type" value="Genomic_DNA"/>
</dbReference>
<dbReference type="Proteomes" id="UP001054821">
    <property type="component" value="Chromosome 4"/>
</dbReference>
<sequence>MRENELLEMWVKTGRIFAFSGEHRRFRWLRLVGMGRGRWHGSFGTGATPSGGRMRRRRPKNRRCEQTLTLRVQGESIEFEVFEAVKKSGDLKKCSCIDLLDPIVHVNYLEITFTDVLKAKSPPSPYVKCMCTSLGPTEIYQCFIKSFSKMSRPFWHLLTKDHTKTLHDKAIVGKKFGQQSKHYKEEVAFFATSAPL</sequence>
<protein>
    <submittedName>
        <fullName evidence="1">Uncharacterized protein</fullName>
    </submittedName>
</protein>
<dbReference type="AlphaFoldDB" id="A0AAD4Z728"/>
<proteinExistence type="predicted"/>
<gene>
    <name evidence="1" type="ORF">L3X38_025047</name>
</gene>